<dbReference type="SUPFAM" id="SSF48452">
    <property type="entry name" value="TPR-like"/>
    <property type="match status" value="1"/>
</dbReference>
<evidence type="ECO:0000313" key="4">
    <source>
        <dbReference type="EMBL" id="ATB34942.1"/>
    </source>
</evidence>
<dbReference type="AlphaFoldDB" id="A0A250IUM0"/>
<reference evidence="4 5" key="1">
    <citation type="submission" date="2017-06" db="EMBL/GenBank/DDBJ databases">
        <title>Sequencing and comparative analysis of myxobacterial genomes.</title>
        <authorList>
            <person name="Rupp O."/>
            <person name="Goesmann A."/>
            <person name="Sogaard-Andersen L."/>
        </authorList>
    </citation>
    <scope>NUCLEOTIDE SEQUENCE [LARGE SCALE GENOMIC DNA]</scope>
    <source>
        <strain evidence="4 5">DSM 52655</strain>
    </source>
</reference>
<evidence type="ECO:0000256" key="2">
    <source>
        <dbReference type="SAM" id="MobiDB-lite"/>
    </source>
</evidence>
<dbReference type="PROSITE" id="PS50005">
    <property type="entry name" value="TPR"/>
    <property type="match status" value="1"/>
</dbReference>
<protein>
    <submittedName>
        <fullName evidence="4">TPR domain protein</fullName>
    </submittedName>
</protein>
<evidence type="ECO:0000256" key="1">
    <source>
        <dbReference type="PROSITE-ProRule" id="PRU00339"/>
    </source>
</evidence>
<feature type="chain" id="PRO_5012242063" evidence="3">
    <location>
        <begin position="29"/>
        <end position="239"/>
    </location>
</feature>
<feature type="compositionally biased region" description="Basic and acidic residues" evidence="2">
    <location>
        <begin position="159"/>
        <end position="169"/>
    </location>
</feature>
<feature type="repeat" description="TPR" evidence="1">
    <location>
        <begin position="71"/>
        <end position="104"/>
    </location>
</feature>
<keyword evidence="3" id="KW-0732">Signal</keyword>
<dbReference type="KEGG" id="cfus:CYFUS_000354"/>
<dbReference type="EMBL" id="CP022098">
    <property type="protein sequence ID" value="ATB34942.1"/>
    <property type="molecule type" value="Genomic_DNA"/>
</dbReference>
<evidence type="ECO:0000313" key="5">
    <source>
        <dbReference type="Proteomes" id="UP000217257"/>
    </source>
</evidence>
<feature type="signal peptide" evidence="3">
    <location>
        <begin position="1"/>
        <end position="28"/>
    </location>
</feature>
<dbReference type="InterPro" id="IPR019734">
    <property type="entry name" value="TPR_rpt"/>
</dbReference>
<name>A0A250IUM0_9BACT</name>
<gene>
    <name evidence="4" type="ORF">CYFUS_000354</name>
</gene>
<keyword evidence="1" id="KW-0802">TPR repeat</keyword>
<feature type="region of interest" description="Disordered" evidence="2">
    <location>
        <begin position="143"/>
        <end position="172"/>
    </location>
</feature>
<proteinExistence type="predicted"/>
<accession>A0A250IUM0</accession>
<evidence type="ECO:0000256" key="3">
    <source>
        <dbReference type="SAM" id="SignalP"/>
    </source>
</evidence>
<dbReference type="Proteomes" id="UP000217257">
    <property type="component" value="Chromosome"/>
</dbReference>
<dbReference type="InterPro" id="IPR011990">
    <property type="entry name" value="TPR-like_helical_dom_sf"/>
</dbReference>
<organism evidence="4 5">
    <name type="scientific">Cystobacter fuscus</name>
    <dbReference type="NCBI Taxonomy" id="43"/>
    <lineage>
        <taxon>Bacteria</taxon>
        <taxon>Pseudomonadati</taxon>
        <taxon>Myxococcota</taxon>
        <taxon>Myxococcia</taxon>
        <taxon>Myxococcales</taxon>
        <taxon>Cystobacterineae</taxon>
        <taxon>Archangiaceae</taxon>
        <taxon>Cystobacter</taxon>
    </lineage>
</organism>
<sequence length="239" mass="26776">MRHPFWKSVLVGFPCVAFVLLSPGVGHAEADEEIWGAVHEIAQFYSKLEYEQAFGLIQKARRLPHGVDGEVTLLLYEGILLCEMGRFEPARTAFHEALLLRPDVELPENVAPKVEKEFEVIQKRIAREKSLLLRERMTVSSPLRQESVPLPPSTPRADAPSREVREAEARPATASARDSLLARLLQLRERLLKANGSSTLVPLRELVGIARQIRTAGTEKDLQAAAQSIDAWEQQYAQP</sequence>